<name>A0A2A9E9B1_9MICO</name>
<sequence length="172" mass="18235">MKRSARILGIGLGLLFVTVVAGGGLTFVAIEDPLPDLVDDRMLLMAAFGIGALFLIAVLCLCTAAVRAAAAIDKIADETLVFARWTRLAGSEFPASALKNARQTPKQGSETSGATQRHARPATSSVPTVKTSTAAVPRVGTARSETAHLDSRSELDEHQRKLVAQYRAERGH</sequence>
<reference evidence="3 4" key="1">
    <citation type="submission" date="2017-10" db="EMBL/GenBank/DDBJ databases">
        <title>Sequencing the genomes of 1000 actinobacteria strains.</title>
        <authorList>
            <person name="Klenk H.-P."/>
        </authorList>
    </citation>
    <scope>NUCLEOTIDE SEQUENCE [LARGE SCALE GENOMIC DNA]</scope>
    <source>
        <strain evidence="3 4">DSM 18966</strain>
    </source>
</reference>
<dbReference type="EMBL" id="PDJG01000001">
    <property type="protein sequence ID" value="PFG34780.1"/>
    <property type="molecule type" value="Genomic_DNA"/>
</dbReference>
<keyword evidence="4" id="KW-1185">Reference proteome</keyword>
<feature type="transmembrane region" description="Helical" evidence="2">
    <location>
        <begin position="42"/>
        <end position="66"/>
    </location>
</feature>
<evidence type="ECO:0000256" key="1">
    <source>
        <dbReference type="SAM" id="MobiDB-lite"/>
    </source>
</evidence>
<keyword evidence="2" id="KW-0472">Membrane</keyword>
<keyword evidence="2" id="KW-1133">Transmembrane helix</keyword>
<keyword evidence="2" id="KW-0812">Transmembrane</keyword>
<feature type="region of interest" description="Disordered" evidence="1">
    <location>
        <begin position="96"/>
        <end position="172"/>
    </location>
</feature>
<feature type="compositionally biased region" description="Polar residues" evidence="1">
    <location>
        <begin position="101"/>
        <end position="115"/>
    </location>
</feature>
<accession>A0A2A9E9B1</accession>
<gene>
    <name evidence="3" type="ORF">ATL42_2703</name>
</gene>
<organism evidence="3 4">
    <name type="scientific">Sanguibacter antarcticus</name>
    <dbReference type="NCBI Taxonomy" id="372484"/>
    <lineage>
        <taxon>Bacteria</taxon>
        <taxon>Bacillati</taxon>
        <taxon>Actinomycetota</taxon>
        <taxon>Actinomycetes</taxon>
        <taxon>Micrococcales</taxon>
        <taxon>Sanguibacteraceae</taxon>
        <taxon>Sanguibacter</taxon>
    </lineage>
</organism>
<comment type="caution">
    <text evidence="3">The sequence shown here is derived from an EMBL/GenBank/DDBJ whole genome shotgun (WGS) entry which is preliminary data.</text>
</comment>
<evidence type="ECO:0000256" key="2">
    <source>
        <dbReference type="SAM" id="Phobius"/>
    </source>
</evidence>
<dbReference type="Proteomes" id="UP000225548">
    <property type="component" value="Unassembled WGS sequence"/>
</dbReference>
<proteinExistence type="predicted"/>
<evidence type="ECO:0000313" key="4">
    <source>
        <dbReference type="Proteomes" id="UP000225548"/>
    </source>
</evidence>
<evidence type="ECO:0000313" key="3">
    <source>
        <dbReference type="EMBL" id="PFG34780.1"/>
    </source>
</evidence>
<dbReference type="RefSeq" id="WP_143556769.1">
    <property type="nucleotide sequence ID" value="NZ_PDJG01000001.1"/>
</dbReference>
<feature type="compositionally biased region" description="Polar residues" evidence="1">
    <location>
        <begin position="122"/>
        <end position="134"/>
    </location>
</feature>
<feature type="transmembrane region" description="Helical" evidence="2">
    <location>
        <begin position="7"/>
        <end position="30"/>
    </location>
</feature>
<dbReference type="AlphaFoldDB" id="A0A2A9E9B1"/>
<protein>
    <submittedName>
        <fullName evidence="3">Uncharacterized protein</fullName>
    </submittedName>
</protein>
<feature type="compositionally biased region" description="Basic and acidic residues" evidence="1">
    <location>
        <begin position="145"/>
        <end position="160"/>
    </location>
</feature>